<reference evidence="1 2" key="1">
    <citation type="submission" date="2024-09" db="EMBL/GenBank/DDBJ databases">
        <authorList>
            <person name="Sun Q."/>
            <person name="Mori K."/>
        </authorList>
    </citation>
    <scope>NUCLEOTIDE SEQUENCE [LARGE SCALE GENOMIC DNA]</scope>
    <source>
        <strain evidence="1 2">TBRC 1432</strain>
    </source>
</reference>
<dbReference type="Proteomes" id="UP001589810">
    <property type="component" value="Unassembled WGS sequence"/>
</dbReference>
<proteinExistence type="predicted"/>
<evidence type="ECO:0000313" key="1">
    <source>
        <dbReference type="EMBL" id="MFC0541509.1"/>
    </source>
</evidence>
<dbReference type="EMBL" id="JBHLUD010000002">
    <property type="protein sequence ID" value="MFC0541509.1"/>
    <property type="molecule type" value="Genomic_DNA"/>
</dbReference>
<name>A0ABV6MMI5_9PSEU</name>
<dbReference type="RefSeq" id="WP_379793858.1">
    <property type="nucleotide sequence ID" value="NZ_JBHLUD010000002.1"/>
</dbReference>
<keyword evidence="2" id="KW-1185">Reference proteome</keyword>
<evidence type="ECO:0000313" key="2">
    <source>
        <dbReference type="Proteomes" id="UP001589810"/>
    </source>
</evidence>
<gene>
    <name evidence="1" type="ORF">ACFFH7_08445</name>
</gene>
<organism evidence="1 2">
    <name type="scientific">Kutzneria chonburiensis</name>
    <dbReference type="NCBI Taxonomy" id="1483604"/>
    <lineage>
        <taxon>Bacteria</taxon>
        <taxon>Bacillati</taxon>
        <taxon>Actinomycetota</taxon>
        <taxon>Actinomycetes</taxon>
        <taxon>Pseudonocardiales</taxon>
        <taxon>Pseudonocardiaceae</taxon>
        <taxon>Kutzneria</taxon>
    </lineage>
</organism>
<accession>A0ABV6MMI5</accession>
<comment type="caution">
    <text evidence="1">The sequence shown here is derived from an EMBL/GenBank/DDBJ whole genome shotgun (WGS) entry which is preliminary data.</text>
</comment>
<sequence length="239" mass="25914">MTDGFPNKPKILRGAFVEFGLSVPPLVVVFQFNPEQLVRSRALTFAFPGIPAPTKPGEASAAVQEQSLRQARAQYDDLLTLQREQLVAVQDQTIAFDIRLDATDKLDARDGIAQQFGVAPQISTLEQMVLPKDESLLGGEIAALLGASKGFSFARNSNPPMILFVFGRKRVLPVNINSMSIKETEFSADLNPLRAIVSVNLTVIEGKNVPYRYSKAMVEAMSVLNLSNAADAANVVLPG</sequence>
<protein>
    <submittedName>
        <fullName evidence="1">Uncharacterized protein</fullName>
    </submittedName>
</protein>